<dbReference type="AlphaFoldDB" id="A0AAP0Q473"/>
<protein>
    <submittedName>
        <fullName evidence="1">Uncharacterized protein</fullName>
    </submittedName>
</protein>
<proteinExistence type="predicted"/>
<organism evidence="1 2">
    <name type="scientific">Stephania cephalantha</name>
    <dbReference type="NCBI Taxonomy" id="152367"/>
    <lineage>
        <taxon>Eukaryota</taxon>
        <taxon>Viridiplantae</taxon>
        <taxon>Streptophyta</taxon>
        <taxon>Embryophyta</taxon>
        <taxon>Tracheophyta</taxon>
        <taxon>Spermatophyta</taxon>
        <taxon>Magnoliopsida</taxon>
        <taxon>Ranunculales</taxon>
        <taxon>Menispermaceae</taxon>
        <taxon>Menispermoideae</taxon>
        <taxon>Cissampelideae</taxon>
        <taxon>Stephania</taxon>
    </lineage>
</organism>
<accession>A0AAP0Q473</accession>
<name>A0AAP0Q473_9MAGN</name>
<comment type="caution">
    <text evidence="1">The sequence shown here is derived from an EMBL/GenBank/DDBJ whole genome shotgun (WGS) entry which is preliminary data.</text>
</comment>
<evidence type="ECO:0000313" key="2">
    <source>
        <dbReference type="Proteomes" id="UP001419268"/>
    </source>
</evidence>
<sequence length="88" mass="9598">MEGVLAMARQGLAMAGHHKPYWAGPCPAKPRENLGFTQADPWGDSGTALGLPKAVHRVLGKVLVMDEDREEKNNFKGDGCIDCFLLYV</sequence>
<reference evidence="1 2" key="1">
    <citation type="submission" date="2024-01" db="EMBL/GenBank/DDBJ databases">
        <title>Genome assemblies of Stephania.</title>
        <authorList>
            <person name="Yang L."/>
        </authorList>
    </citation>
    <scope>NUCLEOTIDE SEQUENCE [LARGE SCALE GENOMIC DNA]</scope>
    <source>
        <strain evidence="1">JXDWG</strain>
        <tissue evidence="1">Leaf</tissue>
    </source>
</reference>
<evidence type="ECO:0000313" key="1">
    <source>
        <dbReference type="EMBL" id="KAK9166493.1"/>
    </source>
</evidence>
<dbReference type="EMBL" id="JBBNAG010000001">
    <property type="protein sequence ID" value="KAK9166493.1"/>
    <property type="molecule type" value="Genomic_DNA"/>
</dbReference>
<gene>
    <name evidence="1" type="ORF">Scep_001684</name>
</gene>
<dbReference type="Proteomes" id="UP001419268">
    <property type="component" value="Unassembled WGS sequence"/>
</dbReference>
<keyword evidence="2" id="KW-1185">Reference proteome</keyword>